<evidence type="ECO:0000256" key="2">
    <source>
        <dbReference type="ARBA" id="ARBA00023163"/>
    </source>
</evidence>
<dbReference type="InterPro" id="IPR036271">
    <property type="entry name" value="Tet_transcr_reg_TetR-rel_C_sf"/>
</dbReference>
<dbReference type="Proteomes" id="UP000269001">
    <property type="component" value="Unassembled WGS sequence"/>
</dbReference>
<keyword evidence="2" id="KW-0804">Transcription</keyword>
<comment type="caution">
    <text evidence="3">The sequence shown here is derived from an EMBL/GenBank/DDBJ whole genome shotgun (WGS) entry which is preliminary data.</text>
</comment>
<evidence type="ECO:0000313" key="3">
    <source>
        <dbReference type="EMBL" id="RKG36143.1"/>
    </source>
</evidence>
<organism evidence="3 4">
    <name type="scientific">Acinetobacter guerrae</name>
    <dbReference type="NCBI Taxonomy" id="1843371"/>
    <lineage>
        <taxon>Bacteria</taxon>
        <taxon>Pseudomonadati</taxon>
        <taxon>Pseudomonadota</taxon>
        <taxon>Gammaproteobacteria</taxon>
        <taxon>Moraxellales</taxon>
        <taxon>Moraxellaceae</taxon>
        <taxon>Acinetobacter</taxon>
    </lineage>
</organism>
<dbReference type="PANTHER" id="PTHR47506">
    <property type="entry name" value="TRANSCRIPTIONAL REGULATORY PROTEIN"/>
    <property type="match status" value="1"/>
</dbReference>
<protein>
    <submittedName>
        <fullName evidence="3">TetR/AcrR family transcriptional regulator</fullName>
    </submittedName>
</protein>
<dbReference type="SUPFAM" id="SSF46689">
    <property type="entry name" value="Homeodomain-like"/>
    <property type="match status" value="1"/>
</dbReference>
<dbReference type="Gene3D" id="1.10.357.10">
    <property type="entry name" value="Tetracycline Repressor, domain 2"/>
    <property type="match status" value="1"/>
</dbReference>
<dbReference type="InterPro" id="IPR009057">
    <property type="entry name" value="Homeodomain-like_sf"/>
</dbReference>
<accession>A0A3A8F5Y0</accession>
<dbReference type="EMBL" id="RAXU01000001">
    <property type="protein sequence ID" value="RKG36143.1"/>
    <property type="molecule type" value="Genomic_DNA"/>
</dbReference>
<proteinExistence type="predicted"/>
<dbReference type="Gene3D" id="1.10.10.60">
    <property type="entry name" value="Homeodomain-like"/>
    <property type="match status" value="1"/>
</dbReference>
<gene>
    <name evidence="3" type="ORF">D7V21_00655</name>
</gene>
<name>A0A3A8F5Y0_9GAMM</name>
<dbReference type="SUPFAM" id="SSF48498">
    <property type="entry name" value="Tetracyclin repressor-like, C-terminal domain"/>
    <property type="match status" value="1"/>
</dbReference>
<sequence length="195" mass="22081">MRYNPEHKQKTYDKVLKEAMLAIRKNGSDIGIPKLMSKVGLTHGGFYAHFKSKEDLINVAIEKMFLDRMEMLKECLNTDDTLSGLENYIDKYLSEKHRTHPELGCPAAALITEISRMPASTQLVFEQGMDLLLLELSNAIKQLSTTSNPAELATILLTEMIGCMTFARVIQNEERAKQVLATTRHHLKTMLQQLS</sequence>
<keyword evidence="1" id="KW-0805">Transcription regulation</keyword>
<keyword evidence="4" id="KW-1185">Reference proteome</keyword>
<dbReference type="AlphaFoldDB" id="A0A3A8F5Y0"/>
<dbReference type="RefSeq" id="WP_120368618.1">
    <property type="nucleotide sequence ID" value="NZ_RAXU01000001.1"/>
</dbReference>
<reference evidence="3 4" key="1">
    <citation type="submission" date="2018-09" db="EMBL/GenBank/DDBJ databases">
        <title>The draft genome of Acinetobacter spp. strains.</title>
        <authorList>
            <person name="Qin J."/>
            <person name="Feng Y."/>
            <person name="Zong Z."/>
        </authorList>
    </citation>
    <scope>NUCLEOTIDE SEQUENCE [LARGE SCALE GENOMIC DNA]</scope>
    <source>
        <strain evidence="3 4">WCHAc060096</strain>
    </source>
</reference>
<evidence type="ECO:0000313" key="4">
    <source>
        <dbReference type="Proteomes" id="UP000269001"/>
    </source>
</evidence>
<evidence type="ECO:0000256" key="1">
    <source>
        <dbReference type="ARBA" id="ARBA00023015"/>
    </source>
</evidence>
<dbReference type="PANTHER" id="PTHR47506:SF7">
    <property type="entry name" value="TRANSCRIPTIONAL REGULATORY PROTEIN"/>
    <property type="match status" value="1"/>
</dbReference>